<dbReference type="Pfam" id="PF00581">
    <property type="entry name" value="Rhodanese"/>
    <property type="match status" value="2"/>
</dbReference>
<dbReference type="RefSeq" id="WP_012860559.1">
    <property type="nucleotide sequence ID" value="NC_013517.1"/>
</dbReference>
<dbReference type="STRING" id="526218.Sterm_1095"/>
<dbReference type="SUPFAM" id="SSF52821">
    <property type="entry name" value="Rhodanese/Cell cycle control phosphatase"/>
    <property type="match status" value="2"/>
</dbReference>
<evidence type="ECO:0000259" key="3">
    <source>
        <dbReference type="PROSITE" id="PS50206"/>
    </source>
</evidence>
<gene>
    <name evidence="4" type="ordered locus">Sterm_1095</name>
</gene>
<accession>D1AFS8</accession>
<dbReference type="CDD" id="cd01449">
    <property type="entry name" value="TST_Repeat_2"/>
    <property type="match status" value="1"/>
</dbReference>
<dbReference type="PANTHER" id="PTHR11364">
    <property type="entry name" value="THIOSULFATE SULFERTANSFERASE"/>
    <property type="match status" value="1"/>
</dbReference>
<keyword evidence="2" id="KW-0677">Repeat</keyword>
<evidence type="ECO:0000256" key="2">
    <source>
        <dbReference type="ARBA" id="ARBA00022737"/>
    </source>
</evidence>
<dbReference type="SMART" id="SM00450">
    <property type="entry name" value="RHOD"/>
    <property type="match status" value="2"/>
</dbReference>
<keyword evidence="1" id="KW-0808">Transferase</keyword>
<dbReference type="InterPro" id="IPR001763">
    <property type="entry name" value="Rhodanese-like_dom"/>
</dbReference>
<name>D1AFS8_SEBTE</name>
<proteinExistence type="predicted"/>
<dbReference type="HOGENOM" id="CLU_031618_0_0_0"/>
<evidence type="ECO:0000256" key="1">
    <source>
        <dbReference type="ARBA" id="ARBA00022679"/>
    </source>
</evidence>
<organism evidence="4 5">
    <name type="scientific">Sebaldella termitidis (strain ATCC 33386 / NCTC 11300)</name>
    <dbReference type="NCBI Taxonomy" id="526218"/>
    <lineage>
        <taxon>Bacteria</taxon>
        <taxon>Fusobacteriati</taxon>
        <taxon>Fusobacteriota</taxon>
        <taxon>Fusobacteriia</taxon>
        <taxon>Fusobacteriales</taxon>
        <taxon>Leptotrichiaceae</taxon>
        <taxon>Sebaldella</taxon>
    </lineage>
</organism>
<dbReference type="eggNOG" id="COG2897">
    <property type="taxonomic scope" value="Bacteria"/>
</dbReference>
<feature type="domain" description="Rhodanese" evidence="3">
    <location>
        <begin position="163"/>
        <end position="270"/>
    </location>
</feature>
<feature type="domain" description="Rhodanese" evidence="3">
    <location>
        <begin position="13"/>
        <end position="132"/>
    </location>
</feature>
<evidence type="ECO:0000313" key="4">
    <source>
        <dbReference type="EMBL" id="ACZ07963.1"/>
    </source>
</evidence>
<protein>
    <submittedName>
        <fullName evidence="4">Rhodanese domain protein</fullName>
    </submittedName>
</protein>
<reference evidence="4 5" key="2">
    <citation type="journal article" date="2010" name="Stand. Genomic Sci.">
        <title>Complete genome sequence of Sebaldella termitidis type strain (NCTC 11300).</title>
        <authorList>
            <person name="Harmon-Smith M."/>
            <person name="Celia L."/>
            <person name="Chertkov O."/>
            <person name="Lapidus A."/>
            <person name="Copeland A."/>
            <person name="Glavina Del Rio T."/>
            <person name="Nolan M."/>
            <person name="Lucas S."/>
            <person name="Tice H."/>
            <person name="Cheng J.F."/>
            <person name="Han C."/>
            <person name="Detter J.C."/>
            <person name="Bruce D."/>
            <person name="Goodwin L."/>
            <person name="Pitluck S."/>
            <person name="Pati A."/>
            <person name="Liolios K."/>
            <person name="Ivanova N."/>
            <person name="Mavromatis K."/>
            <person name="Mikhailova N."/>
            <person name="Chen A."/>
            <person name="Palaniappan K."/>
            <person name="Land M."/>
            <person name="Hauser L."/>
            <person name="Chang Y.J."/>
            <person name="Jeffries C.D."/>
            <person name="Brettin T."/>
            <person name="Goker M."/>
            <person name="Beck B."/>
            <person name="Bristow J."/>
            <person name="Eisen J.A."/>
            <person name="Markowitz V."/>
            <person name="Hugenholtz P."/>
            <person name="Kyrpides N.C."/>
            <person name="Klenk H.P."/>
            <person name="Chen F."/>
        </authorList>
    </citation>
    <scope>NUCLEOTIDE SEQUENCE [LARGE SCALE GENOMIC DNA]</scope>
    <source>
        <strain evidence="5">ATCC 33386 / NCTC 11300</strain>
    </source>
</reference>
<reference evidence="5" key="1">
    <citation type="submission" date="2009-09" db="EMBL/GenBank/DDBJ databases">
        <title>The complete chromosome of Sebaldella termitidis ATCC 33386.</title>
        <authorList>
            <consortium name="US DOE Joint Genome Institute (JGI-PGF)"/>
            <person name="Lucas S."/>
            <person name="Copeland A."/>
            <person name="Lapidus A."/>
            <person name="Glavina del Rio T."/>
            <person name="Dalin E."/>
            <person name="Tice H."/>
            <person name="Bruce D."/>
            <person name="Goodwin L."/>
            <person name="Pitluck S."/>
            <person name="Kyrpides N."/>
            <person name="Mavromatis K."/>
            <person name="Ivanova N."/>
            <person name="Mikhailova N."/>
            <person name="Sims D."/>
            <person name="Meincke L."/>
            <person name="Brettin T."/>
            <person name="Detter J.C."/>
            <person name="Han C."/>
            <person name="Larimer F."/>
            <person name="Land M."/>
            <person name="Hauser L."/>
            <person name="Markowitz V."/>
            <person name="Cheng J.F."/>
            <person name="Hugenholtz P."/>
            <person name="Woyke T."/>
            <person name="Wu D."/>
            <person name="Eisen J.A."/>
        </authorList>
    </citation>
    <scope>NUCLEOTIDE SEQUENCE [LARGE SCALE GENOMIC DNA]</scope>
    <source>
        <strain evidence="5">ATCC 33386 / NCTC 11300</strain>
    </source>
</reference>
<dbReference type="PROSITE" id="PS50206">
    <property type="entry name" value="RHODANESE_3"/>
    <property type="match status" value="2"/>
</dbReference>
<dbReference type="CDD" id="cd01448">
    <property type="entry name" value="TST_Repeat_1"/>
    <property type="match status" value="1"/>
</dbReference>
<dbReference type="GO" id="GO:0004792">
    <property type="term" value="F:thiosulfate-cyanide sulfurtransferase activity"/>
    <property type="evidence" value="ECO:0007669"/>
    <property type="project" value="TreeGrafter"/>
</dbReference>
<dbReference type="Proteomes" id="UP000000845">
    <property type="component" value="Chromosome"/>
</dbReference>
<dbReference type="KEGG" id="str:Sterm_1095"/>
<dbReference type="Gene3D" id="3.40.250.10">
    <property type="entry name" value="Rhodanese-like domain"/>
    <property type="match status" value="2"/>
</dbReference>
<dbReference type="AlphaFoldDB" id="D1AFS8"/>
<dbReference type="InterPro" id="IPR045078">
    <property type="entry name" value="TST/MPST-like"/>
</dbReference>
<dbReference type="PANTHER" id="PTHR11364:SF27">
    <property type="entry name" value="SULFURTRANSFERASE"/>
    <property type="match status" value="1"/>
</dbReference>
<keyword evidence="5" id="KW-1185">Reference proteome</keyword>
<dbReference type="EMBL" id="CP001739">
    <property type="protein sequence ID" value="ACZ07963.1"/>
    <property type="molecule type" value="Genomic_DNA"/>
</dbReference>
<evidence type="ECO:0000313" key="5">
    <source>
        <dbReference type="Proteomes" id="UP000000845"/>
    </source>
</evidence>
<sequence length="271" mass="30346">MSKLISSDFLNENMDKYTILDCRFSLGDKEYGRNAYNTEHIENAVFIDFENELSSKIGEHGGRHPLPNVEKFISAMEKHGISDSTEVVIYDDGDLAGAGRLWWLFKYIGKENVYVLDGGLPVWKKKGYKTSNKEYKAEVSGKLSADTQTNILCDVNYVKAKLNDPDTVLVDSRAAERYQGLTEPVDRIPGHIPGAVNFPYGEAIVDGVVMNREELNSRFKSLTNKNIVVYCGSGVTGCVNFLLLEEIGLKPVLYSGSYSDWVSYPENEVEK</sequence>
<dbReference type="InterPro" id="IPR036873">
    <property type="entry name" value="Rhodanese-like_dom_sf"/>
</dbReference>